<name>A0AAD5TCE0_9FUNG</name>
<evidence type="ECO:0000259" key="7">
    <source>
        <dbReference type="PROSITE" id="PS50071"/>
    </source>
</evidence>
<proteinExistence type="predicted"/>
<keyword evidence="9" id="KW-1185">Reference proteome</keyword>
<dbReference type="Gene3D" id="1.10.10.60">
    <property type="entry name" value="Homeodomain-like"/>
    <property type="match status" value="1"/>
</dbReference>
<dbReference type="GO" id="GO:0000978">
    <property type="term" value="F:RNA polymerase II cis-regulatory region sequence-specific DNA binding"/>
    <property type="evidence" value="ECO:0007669"/>
    <property type="project" value="TreeGrafter"/>
</dbReference>
<dbReference type="AlphaFoldDB" id="A0AAD5TCE0"/>
<dbReference type="InterPro" id="IPR009057">
    <property type="entry name" value="Homeodomain-like_sf"/>
</dbReference>
<dbReference type="EMBL" id="JADGJH010000017">
    <property type="protein sequence ID" value="KAJ3142487.1"/>
    <property type="molecule type" value="Genomic_DNA"/>
</dbReference>
<reference evidence="8" key="1">
    <citation type="submission" date="2020-05" db="EMBL/GenBank/DDBJ databases">
        <title>Phylogenomic resolution of chytrid fungi.</title>
        <authorList>
            <person name="Stajich J.E."/>
            <person name="Amses K."/>
            <person name="Simmons R."/>
            <person name="Seto K."/>
            <person name="Myers J."/>
            <person name="Bonds A."/>
            <person name="Quandt C.A."/>
            <person name="Barry K."/>
            <person name="Liu P."/>
            <person name="Grigoriev I."/>
            <person name="Longcore J.E."/>
            <person name="James T.Y."/>
        </authorList>
    </citation>
    <scope>NUCLEOTIDE SEQUENCE</scope>
    <source>
        <strain evidence="8">JEL0513</strain>
    </source>
</reference>
<comment type="caution">
    <text evidence="8">The sequence shown here is derived from an EMBL/GenBank/DDBJ whole genome shotgun (WGS) entry which is preliminary data.</text>
</comment>
<dbReference type="InterPro" id="IPR001356">
    <property type="entry name" value="HD"/>
</dbReference>
<dbReference type="Pfam" id="PF00046">
    <property type="entry name" value="Homeodomain"/>
    <property type="match status" value="1"/>
</dbReference>
<evidence type="ECO:0000256" key="5">
    <source>
        <dbReference type="PROSITE-ProRule" id="PRU00108"/>
    </source>
</evidence>
<keyword evidence="2 5" id="KW-0238">DNA-binding</keyword>
<sequence length="364" mass="39959">MQLKKEEEAQILANAAGFSGGTRERKKLGGYLRHKFPVASSPATTPFLERVNSQPFEIAAAANAESSNMMHQHTNTNQDALVMFAESAHSPPIYPPQIGKAAKNYMNISMPGLIQEYPNSLSVQQHKNLVIMPPMVVPSQKYLQPRQILPAYLPTKEAKITKAFSTAGFLANKNSLTSTATTTVMAKIGGEVRPRIKPRKEQTDYLVAKFEQNVRPSKIERSEIAFIIGLPVNFVTLWFQNRRSKATREGPININQLMTNNESRTTVETNATHTVVVKLSDESESVFGMESRLMVQDDWEELGISSLSSSSLSSTLAMSISSFSSNKKIHEKDAEQEILDAASLLLCVAGSGKNGMNGVIGAQE</sequence>
<dbReference type="CDD" id="cd00086">
    <property type="entry name" value="homeodomain"/>
    <property type="match status" value="1"/>
</dbReference>
<organism evidence="8 9">
    <name type="scientific">Physocladia obscura</name>
    <dbReference type="NCBI Taxonomy" id="109957"/>
    <lineage>
        <taxon>Eukaryota</taxon>
        <taxon>Fungi</taxon>
        <taxon>Fungi incertae sedis</taxon>
        <taxon>Chytridiomycota</taxon>
        <taxon>Chytridiomycota incertae sedis</taxon>
        <taxon>Chytridiomycetes</taxon>
        <taxon>Chytridiales</taxon>
        <taxon>Chytriomycetaceae</taxon>
        <taxon>Physocladia</taxon>
    </lineage>
</organism>
<dbReference type="Proteomes" id="UP001211907">
    <property type="component" value="Unassembled WGS sequence"/>
</dbReference>
<dbReference type="PROSITE" id="PS50071">
    <property type="entry name" value="HOMEOBOX_2"/>
    <property type="match status" value="1"/>
</dbReference>
<keyword evidence="3 5" id="KW-0371">Homeobox</keyword>
<evidence type="ECO:0000256" key="6">
    <source>
        <dbReference type="RuleBase" id="RU000682"/>
    </source>
</evidence>
<comment type="subcellular location">
    <subcellularLocation>
        <location evidence="1 5 6">Nucleus</location>
    </subcellularLocation>
</comment>
<dbReference type="InterPro" id="IPR051000">
    <property type="entry name" value="Homeobox_DNA-bind_prot"/>
</dbReference>
<dbReference type="SUPFAM" id="SSF46689">
    <property type="entry name" value="Homeodomain-like"/>
    <property type="match status" value="1"/>
</dbReference>
<accession>A0AAD5TCE0</accession>
<evidence type="ECO:0000256" key="4">
    <source>
        <dbReference type="ARBA" id="ARBA00023242"/>
    </source>
</evidence>
<dbReference type="GO" id="GO:0006357">
    <property type="term" value="P:regulation of transcription by RNA polymerase II"/>
    <property type="evidence" value="ECO:0007669"/>
    <property type="project" value="TreeGrafter"/>
</dbReference>
<dbReference type="PANTHER" id="PTHR24324:SF5">
    <property type="entry name" value="HEMATOPOIETICALLY-EXPRESSED HOMEOBOX PROTEIN HHEX"/>
    <property type="match status" value="1"/>
</dbReference>
<evidence type="ECO:0000313" key="9">
    <source>
        <dbReference type="Proteomes" id="UP001211907"/>
    </source>
</evidence>
<dbReference type="PANTHER" id="PTHR24324">
    <property type="entry name" value="HOMEOBOX PROTEIN HHEX"/>
    <property type="match status" value="1"/>
</dbReference>
<feature type="DNA-binding region" description="Homeobox" evidence="5">
    <location>
        <begin position="191"/>
        <end position="250"/>
    </location>
</feature>
<feature type="domain" description="Homeobox" evidence="7">
    <location>
        <begin position="189"/>
        <end position="249"/>
    </location>
</feature>
<evidence type="ECO:0000256" key="1">
    <source>
        <dbReference type="ARBA" id="ARBA00004123"/>
    </source>
</evidence>
<evidence type="ECO:0000256" key="3">
    <source>
        <dbReference type="ARBA" id="ARBA00023155"/>
    </source>
</evidence>
<protein>
    <recommendedName>
        <fullName evidence="7">Homeobox domain-containing protein</fullName>
    </recommendedName>
</protein>
<evidence type="ECO:0000256" key="2">
    <source>
        <dbReference type="ARBA" id="ARBA00023125"/>
    </source>
</evidence>
<keyword evidence="4 5" id="KW-0539">Nucleus</keyword>
<dbReference type="GO" id="GO:0005634">
    <property type="term" value="C:nucleus"/>
    <property type="evidence" value="ECO:0007669"/>
    <property type="project" value="UniProtKB-SubCell"/>
</dbReference>
<dbReference type="SMART" id="SM00389">
    <property type="entry name" value="HOX"/>
    <property type="match status" value="1"/>
</dbReference>
<evidence type="ECO:0000313" key="8">
    <source>
        <dbReference type="EMBL" id="KAJ3142487.1"/>
    </source>
</evidence>
<dbReference type="GO" id="GO:0030154">
    <property type="term" value="P:cell differentiation"/>
    <property type="evidence" value="ECO:0007669"/>
    <property type="project" value="TreeGrafter"/>
</dbReference>
<gene>
    <name evidence="8" type="ORF">HK100_002930</name>
</gene>